<dbReference type="InterPro" id="IPR036388">
    <property type="entry name" value="WH-like_DNA-bd_sf"/>
</dbReference>
<protein>
    <submittedName>
        <fullName evidence="1">Transcriptional regulator, IscR family</fullName>
    </submittedName>
</protein>
<dbReference type="InterPro" id="IPR036390">
    <property type="entry name" value="WH_DNA-bd_sf"/>
</dbReference>
<dbReference type="GO" id="GO:0005829">
    <property type="term" value="C:cytosol"/>
    <property type="evidence" value="ECO:0007669"/>
    <property type="project" value="TreeGrafter"/>
</dbReference>
<name>A0A6G5QFZ6_9BACT</name>
<dbReference type="InterPro" id="IPR000944">
    <property type="entry name" value="Tscrpt_reg_Rrf2"/>
</dbReference>
<dbReference type="Gene3D" id="1.10.10.10">
    <property type="entry name" value="Winged helix-like DNA-binding domain superfamily/Winged helix DNA-binding domain"/>
    <property type="match status" value="1"/>
</dbReference>
<reference evidence="1 2" key="1">
    <citation type="submission" date="2016-07" db="EMBL/GenBank/DDBJ databases">
        <title>Comparative genomics of the Campylobacter concisus group.</title>
        <authorList>
            <person name="Miller W.G."/>
            <person name="Yee E."/>
            <person name="Chapman M.H."/>
            <person name="Huynh S."/>
            <person name="Bono J.L."/>
            <person name="On S.L.W."/>
            <person name="StLeger J."/>
            <person name="Foster G."/>
            <person name="Parker C.T."/>
        </authorList>
    </citation>
    <scope>NUCLEOTIDE SEQUENCE [LARGE SCALE GENOMIC DNA]</scope>
    <source>
        <strain evidence="1 2">CCUG 21559</strain>
    </source>
</reference>
<proteinExistence type="predicted"/>
<gene>
    <name evidence="1" type="ORF">CMUC_0801</name>
</gene>
<dbReference type="RefSeq" id="WP_171993672.1">
    <property type="nucleotide sequence ID" value="NZ_CP012542.1"/>
</dbReference>
<sequence>MQIGVKFSTAIHILLSVEFFKDEKNTSEFLAETIGTNPVIVRNIIALLKSAGLIQVARGIGGVTLSKEPKDITLYQIYTAINDKQNLFKIHQNAPAACPLGGRIDALLEPKFQNAQKALEQNLNSTSLQNLLDELKN</sequence>
<dbReference type="EMBL" id="CP012542">
    <property type="protein sequence ID" value="QCD44598.1"/>
    <property type="molecule type" value="Genomic_DNA"/>
</dbReference>
<dbReference type="Proteomes" id="UP000503264">
    <property type="component" value="Chromosome"/>
</dbReference>
<dbReference type="AlphaFoldDB" id="A0A6G5QFZ6"/>
<accession>A0A6G5QFZ6</accession>
<keyword evidence="2" id="KW-1185">Reference proteome</keyword>
<evidence type="ECO:0000313" key="1">
    <source>
        <dbReference type="EMBL" id="QCD44598.1"/>
    </source>
</evidence>
<dbReference type="PROSITE" id="PS51197">
    <property type="entry name" value="HTH_RRF2_2"/>
    <property type="match status" value="1"/>
</dbReference>
<dbReference type="PANTHER" id="PTHR33221:SF15">
    <property type="entry name" value="HTH-TYPE TRANSCRIPTIONAL REGULATOR YWGB-RELATED"/>
    <property type="match status" value="1"/>
</dbReference>
<dbReference type="PANTHER" id="PTHR33221">
    <property type="entry name" value="WINGED HELIX-TURN-HELIX TRANSCRIPTIONAL REGULATOR, RRF2 FAMILY"/>
    <property type="match status" value="1"/>
</dbReference>
<organism evidence="1 2">
    <name type="scientific">Campylobacter mucosalis CCUG 21559</name>
    <dbReference type="NCBI Taxonomy" id="1032067"/>
    <lineage>
        <taxon>Bacteria</taxon>
        <taxon>Pseudomonadati</taxon>
        <taxon>Campylobacterota</taxon>
        <taxon>Epsilonproteobacteria</taxon>
        <taxon>Campylobacterales</taxon>
        <taxon>Campylobacteraceae</taxon>
        <taxon>Campylobacter</taxon>
    </lineage>
</organism>
<evidence type="ECO:0000313" key="2">
    <source>
        <dbReference type="Proteomes" id="UP000503264"/>
    </source>
</evidence>
<dbReference type="SUPFAM" id="SSF46785">
    <property type="entry name" value="Winged helix' DNA-binding domain"/>
    <property type="match status" value="1"/>
</dbReference>
<dbReference type="Pfam" id="PF02082">
    <property type="entry name" value="Rrf2"/>
    <property type="match status" value="1"/>
</dbReference>
<dbReference type="GO" id="GO:0003700">
    <property type="term" value="F:DNA-binding transcription factor activity"/>
    <property type="evidence" value="ECO:0007669"/>
    <property type="project" value="TreeGrafter"/>
</dbReference>